<evidence type="ECO:0000313" key="1">
    <source>
        <dbReference type="EMBL" id="KAI0033159.1"/>
    </source>
</evidence>
<reference evidence="1" key="2">
    <citation type="journal article" date="2022" name="New Phytol.">
        <title>Evolutionary transition to the ectomycorrhizal habit in the genomes of a hyperdiverse lineage of mushroom-forming fungi.</title>
        <authorList>
            <person name="Looney B."/>
            <person name="Miyauchi S."/>
            <person name="Morin E."/>
            <person name="Drula E."/>
            <person name="Courty P.E."/>
            <person name="Kohler A."/>
            <person name="Kuo A."/>
            <person name="LaButti K."/>
            <person name="Pangilinan J."/>
            <person name="Lipzen A."/>
            <person name="Riley R."/>
            <person name="Andreopoulos W."/>
            <person name="He G."/>
            <person name="Johnson J."/>
            <person name="Nolan M."/>
            <person name="Tritt A."/>
            <person name="Barry K.W."/>
            <person name="Grigoriev I.V."/>
            <person name="Nagy L.G."/>
            <person name="Hibbett D."/>
            <person name="Henrissat B."/>
            <person name="Matheny P.B."/>
            <person name="Labbe J."/>
            <person name="Martin F.M."/>
        </authorList>
    </citation>
    <scope>NUCLEOTIDE SEQUENCE</scope>
    <source>
        <strain evidence="1">EC-137</strain>
    </source>
</reference>
<keyword evidence="2" id="KW-1185">Reference proteome</keyword>
<dbReference type="Proteomes" id="UP000814128">
    <property type="component" value="Unassembled WGS sequence"/>
</dbReference>
<comment type="caution">
    <text evidence="1">The sequence shown here is derived from an EMBL/GenBank/DDBJ whole genome shotgun (WGS) entry which is preliminary data.</text>
</comment>
<proteinExistence type="predicted"/>
<protein>
    <submittedName>
        <fullName evidence="1">Phosphatidic acid phosphatase type 2/haloperoxidase</fullName>
    </submittedName>
</protein>
<sequence length="180" mass="20048">MPAGDTAHKRWSRQLRTNITVTGATGAFLLYTRSAGVAWFAMGAVACSLTVKVLKRLIRQDRPDPILRKKKKKSYGMPSTHSASMAFFATYIPLACAYLPIHSSLPDAAYIIVLPPFLIIPCAMLVTISRTWLGHHTWPQVLVGCSYGVAFALLWYNAWIRGVQEYGAIVEDMVREYIGK</sequence>
<gene>
    <name evidence="1" type="ORF">K488DRAFT_78045</name>
</gene>
<organism evidence="1 2">
    <name type="scientific">Vararia minispora EC-137</name>
    <dbReference type="NCBI Taxonomy" id="1314806"/>
    <lineage>
        <taxon>Eukaryota</taxon>
        <taxon>Fungi</taxon>
        <taxon>Dikarya</taxon>
        <taxon>Basidiomycota</taxon>
        <taxon>Agaricomycotina</taxon>
        <taxon>Agaricomycetes</taxon>
        <taxon>Russulales</taxon>
        <taxon>Lachnocladiaceae</taxon>
        <taxon>Vararia</taxon>
    </lineage>
</organism>
<evidence type="ECO:0000313" key="2">
    <source>
        <dbReference type="Proteomes" id="UP000814128"/>
    </source>
</evidence>
<name>A0ACB8QMR1_9AGAM</name>
<accession>A0ACB8QMR1</accession>
<reference evidence="1" key="1">
    <citation type="submission" date="2021-02" db="EMBL/GenBank/DDBJ databases">
        <authorList>
            <consortium name="DOE Joint Genome Institute"/>
            <person name="Ahrendt S."/>
            <person name="Looney B.P."/>
            <person name="Miyauchi S."/>
            <person name="Morin E."/>
            <person name="Drula E."/>
            <person name="Courty P.E."/>
            <person name="Chicoki N."/>
            <person name="Fauchery L."/>
            <person name="Kohler A."/>
            <person name="Kuo A."/>
            <person name="Labutti K."/>
            <person name="Pangilinan J."/>
            <person name="Lipzen A."/>
            <person name="Riley R."/>
            <person name="Andreopoulos W."/>
            <person name="He G."/>
            <person name="Johnson J."/>
            <person name="Barry K.W."/>
            <person name="Grigoriev I.V."/>
            <person name="Nagy L."/>
            <person name="Hibbett D."/>
            <person name="Henrissat B."/>
            <person name="Matheny P.B."/>
            <person name="Labbe J."/>
            <person name="Martin F."/>
        </authorList>
    </citation>
    <scope>NUCLEOTIDE SEQUENCE</scope>
    <source>
        <strain evidence="1">EC-137</strain>
    </source>
</reference>
<dbReference type="EMBL" id="MU273526">
    <property type="protein sequence ID" value="KAI0033159.1"/>
    <property type="molecule type" value="Genomic_DNA"/>
</dbReference>